<sequence length="117" mass="13298">MVLIEVVSTTYKHTIFDKISMLERSTDLSLDPFDLMNPSVEISEMLERFSADDIIDPILMRKMAPESLAVFIDVTKRCLSREANERPNIGEVEVQLELALALQEDADDWNHAGSCRL</sequence>
<protein>
    <submittedName>
        <fullName evidence="1">Uncharacterized protein</fullName>
    </submittedName>
</protein>
<comment type="caution">
    <text evidence="1">The sequence shown here is derived from an EMBL/GenBank/DDBJ whole genome shotgun (WGS) entry which is preliminary data.</text>
</comment>
<accession>A0ABU6SAM0</accession>
<organism evidence="1 2">
    <name type="scientific">Stylosanthes scabra</name>
    <dbReference type="NCBI Taxonomy" id="79078"/>
    <lineage>
        <taxon>Eukaryota</taxon>
        <taxon>Viridiplantae</taxon>
        <taxon>Streptophyta</taxon>
        <taxon>Embryophyta</taxon>
        <taxon>Tracheophyta</taxon>
        <taxon>Spermatophyta</taxon>
        <taxon>Magnoliopsida</taxon>
        <taxon>eudicotyledons</taxon>
        <taxon>Gunneridae</taxon>
        <taxon>Pentapetalae</taxon>
        <taxon>rosids</taxon>
        <taxon>fabids</taxon>
        <taxon>Fabales</taxon>
        <taxon>Fabaceae</taxon>
        <taxon>Papilionoideae</taxon>
        <taxon>50 kb inversion clade</taxon>
        <taxon>dalbergioids sensu lato</taxon>
        <taxon>Dalbergieae</taxon>
        <taxon>Pterocarpus clade</taxon>
        <taxon>Stylosanthes</taxon>
    </lineage>
</organism>
<evidence type="ECO:0000313" key="1">
    <source>
        <dbReference type="EMBL" id="MED6132833.1"/>
    </source>
</evidence>
<name>A0ABU6SAM0_9FABA</name>
<dbReference type="EMBL" id="JASCZI010060492">
    <property type="protein sequence ID" value="MED6132833.1"/>
    <property type="molecule type" value="Genomic_DNA"/>
</dbReference>
<evidence type="ECO:0000313" key="2">
    <source>
        <dbReference type="Proteomes" id="UP001341840"/>
    </source>
</evidence>
<reference evidence="1 2" key="1">
    <citation type="journal article" date="2023" name="Plants (Basel)">
        <title>Bridging the Gap: Combining Genomics and Transcriptomics Approaches to Understand Stylosanthes scabra, an Orphan Legume from the Brazilian Caatinga.</title>
        <authorList>
            <person name="Ferreira-Neto J.R.C."/>
            <person name="da Silva M.D."/>
            <person name="Binneck E."/>
            <person name="de Melo N.F."/>
            <person name="da Silva R.H."/>
            <person name="de Melo A.L.T.M."/>
            <person name="Pandolfi V."/>
            <person name="Bustamante F.O."/>
            <person name="Brasileiro-Vidal A.C."/>
            <person name="Benko-Iseppon A.M."/>
        </authorList>
    </citation>
    <scope>NUCLEOTIDE SEQUENCE [LARGE SCALE GENOMIC DNA]</scope>
    <source>
        <tissue evidence="1">Leaves</tissue>
    </source>
</reference>
<keyword evidence="2" id="KW-1185">Reference proteome</keyword>
<gene>
    <name evidence="1" type="ORF">PIB30_022617</name>
</gene>
<proteinExistence type="predicted"/>
<dbReference type="Gene3D" id="1.10.510.10">
    <property type="entry name" value="Transferase(Phosphotransferase) domain 1"/>
    <property type="match status" value="1"/>
</dbReference>
<dbReference type="Proteomes" id="UP001341840">
    <property type="component" value="Unassembled WGS sequence"/>
</dbReference>